<keyword evidence="2 4" id="KW-0238">DNA-binding</keyword>
<evidence type="ECO:0000313" key="6">
    <source>
        <dbReference type="EMBL" id="SFW91954.1"/>
    </source>
</evidence>
<dbReference type="PANTHER" id="PTHR30055">
    <property type="entry name" value="HTH-TYPE TRANSCRIPTIONAL REGULATOR RUTR"/>
    <property type="match status" value="1"/>
</dbReference>
<keyword evidence="7" id="KW-1185">Reference proteome</keyword>
<dbReference type="Gene3D" id="1.10.357.10">
    <property type="entry name" value="Tetracycline Repressor, domain 2"/>
    <property type="match status" value="1"/>
</dbReference>
<evidence type="ECO:0000259" key="5">
    <source>
        <dbReference type="PROSITE" id="PS50977"/>
    </source>
</evidence>
<dbReference type="AlphaFoldDB" id="A0A1K1T5V4"/>
<dbReference type="PANTHER" id="PTHR30055:SF234">
    <property type="entry name" value="HTH-TYPE TRANSCRIPTIONAL REGULATOR BETI"/>
    <property type="match status" value="1"/>
</dbReference>
<dbReference type="GO" id="GO:0003700">
    <property type="term" value="F:DNA-binding transcription factor activity"/>
    <property type="evidence" value="ECO:0007669"/>
    <property type="project" value="TreeGrafter"/>
</dbReference>
<dbReference type="InterPro" id="IPR001647">
    <property type="entry name" value="HTH_TetR"/>
</dbReference>
<organism evidence="6 7">
    <name type="scientific">Amycolatopsis australiensis</name>
    <dbReference type="NCBI Taxonomy" id="546364"/>
    <lineage>
        <taxon>Bacteria</taxon>
        <taxon>Bacillati</taxon>
        <taxon>Actinomycetota</taxon>
        <taxon>Actinomycetes</taxon>
        <taxon>Pseudonocardiales</taxon>
        <taxon>Pseudonocardiaceae</taxon>
        <taxon>Amycolatopsis</taxon>
    </lineage>
</organism>
<evidence type="ECO:0000256" key="4">
    <source>
        <dbReference type="PROSITE-ProRule" id="PRU00335"/>
    </source>
</evidence>
<evidence type="ECO:0000313" key="7">
    <source>
        <dbReference type="Proteomes" id="UP000182740"/>
    </source>
</evidence>
<dbReference type="GO" id="GO:0000976">
    <property type="term" value="F:transcription cis-regulatory region binding"/>
    <property type="evidence" value="ECO:0007669"/>
    <property type="project" value="TreeGrafter"/>
</dbReference>
<dbReference type="Pfam" id="PF00440">
    <property type="entry name" value="TetR_N"/>
    <property type="match status" value="1"/>
</dbReference>
<dbReference type="SUPFAM" id="SSF46689">
    <property type="entry name" value="Homeodomain-like"/>
    <property type="match status" value="1"/>
</dbReference>
<evidence type="ECO:0000256" key="2">
    <source>
        <dbReference type="ARBA" id="ARBA00023125"/>
    </source>
</evidence>
<dbReference type="Proteomes" id="UP000182740">
    <property type="component" value="Unassembled WGS sequence"/>
</dbReference>
<sequence>MGATLRDVTDELGLRERKKQRTRAAISAAAIGLFLERGFDAVGVAEVARVADVSKRTLFAYFPTKEDLVLHRFADHETDAADVVRGRAPRQGALGALREAFLRGLDRREPVTGLCDEPAVLAVFRLVTGTPALAARLAEFSGAGEAALAAALAEAGVPPLDAGLAAAQIAAVRRTLATANMDAVVAGVPAARRHPEAVAAAERAFHLLASGVGFP</sequence>
<feature type="DNA-binding region" description="H-T-H motif" evidence="4">
    <location>
        <begin position="43"/>
        <end position="62"/>
    </location>
</feature>
<dbReference type="InterPro" id="IPR050109">
    <property type="entry name" value="HTH-type_TetR-like_transc_reg"/>
</dbReference>
<keyword evidence="1" id="KW-0805">Transcription regulation</keyword>
<dbReference type="STRING" id="546364.SAMN04489730_8282"/>
<name>A0A1K1T5V4_9PSEU</name>
<dbReference type="PROSITE" id="PS50977">
    <property type="entry name" value="HTH_TETR_2"/>
    <property type="match status" value="1"/>
</dbReference>
<evidence type="ECO:0000256" key="3">
    <source>
        <dbReference type="ARBA" id="ARBA00023163"/>
    </source>
</evidence>
<accession>A0A1K1T5V4</accession>
<feature type="domain" description="HTH tetR-type" evidence="5">
    <location>
        <begin position="20"/>
        <end position="80"/>
    </location>
</feature>
<protein>
    <submittedName>
        <fullName evidence="6">DNA-binding transcriptional regulator, AcrR family</fullName>
    </submittedName>
</protein>
<dbReference type="PRINTS" id="PR00455">
    <property type="entry name" value="HTHTETR"/>
</dbReference>
<dbReference type="EMBL" id="FPJG01000006">
    <property type="protein sequence ID" value="SFW91954.1"/>
    <property type="molecule type" value="Genomic_DNA"/>
</dbReference>
<evidence type="ECO:0000256" key="1">
    <source>
        <dbReference type="ARBA" id="ARBA00023015"/>
    </source>
</evidence>
<proteinExistence type="predicted"/>
<keyword evidence="3" id="KW-0804">Transcription</keyword>
<dbReference type="InterPro" id="IPR009057">
    <property type="entry name" value="Homeodomain-like_sf"/>
</dbReference>
<reference evidence="7" key="1">
    <citation type="submission" date="2016-11" db="EMBL/GenBank/DDBJ databases">
        <authorList>
            <person name="Varghese N."/>
            <person name="Submissions S."/>
        </authorList>
    </citation>
    <scope>NUCLEOTIDE SEQUENCE [LARGE SCALE GENOMIC DNA]</scope>
    <source>
        <strain evidence="7">DSM 44671</strain>
    </source>
</reference>
<gene>
    <name evidence="6" type="ORF">SAMN04489730_8282</name>
</gene>